<evidence type="ECO:0000259" key="1">
    <source>
        <dbReference type="SMART" id="SM00914"/>
    </source>
</evidence>
<organism evidence="2 3">
    <name type="scientific">Alkalihalobacterium chitinilyticum</name>
    <dbReference type="NCBI Taxonomy" id="2980103"/>
    <lineage>
        <taxon>Bacteria</taxon>
        <taxon>Bacillati</taxon>
        <taxon>Bacillota</taxon>
        <taxon>Bacilli</taxon>
        <taxon>Bacillales</taxon>
        <taxon>Bacillaceae</taxon>
        <taxon>Alkalihalobacterium</taxon>
    </lineage>
</organism>
<dbReference type="PIRSF" id="PIRSF007165">
    <property type="entry name" value="UCP007165"/>
    <property type="match status" value="1"/>
</dbReference>
<dbReference type="InterPro" id="IPR014963">
    <property type="entry name" value="UPF0302_N"/>
</dbReference>
<name>A0ABT5VBE6_9BACI</name>
<dbReference type="InterPro" id="IPR027393">
    <property type="entry name" value="Virus_scaffolding_prot_C"/>
</dbReference>
<dbReference type="InterPro" id="IPR014957">
    <property type="entry name" value="IDEAL_dom"/>
</dbReference>
<comment type="caution">
    <text evidence="2">The sequence shown here is derived from an EMBL/GenBank/DDBJ whole genome shotgun (WGS) entry which is preliminary data.</text>
</comment>
<dbReference type="Gene3D" id="4.10.810.10">
    <property type="entry name" value="Virus Scaffolding Protein, Chain A"/>
    <property type="match status" value="1"/>
</dbReference>
<dbReference type="Proteomes" id="UP001148125">
    <property type="component" value="Unassembled WGS sequence"/>
</dbReference>
<dbReference type="InterPro" id="IPR011188">
    <property type="entry name" value="UPF0302"/>
</dbReference>
<protein>
    <submittedName>
        <fullName evidence="2">YpiB family protein</fullName>
    </submittedName>
</protein>
<dbReference type="Gene3D" id="3.40.1530.30">
    <property type="entry name" value="Uncharacterised family UPF0302, N-terminal domain"/>
    <property type="match status" value="1"/>
</dbReference>
<gene>
    <name evidence="2" type="ORF">N7Z68_05140</name>
</gene>
<dbReference type="Pfam" id="PF08864">
    <property type="entry name" value="UPF0302"/>
    <property type="match status" value="1"/>
</dbReference>
<dbReference type="EMBL" id="JAOTPO010000003">
    <property type="protein sequence ID" value="MDE5412760.1"/>
    <property type="molecule type" value="Genomic_DNA"/>
</dbReference>
<evidence type="ECO:0000313" key="3">
    <source>
        <dbReference type="Proteomes" id="UP001148125"/>
    </source>
</evidence>
<evidence type="ECO:0000313" key="2">
    <source>
        <dbReference type="EMBL" id="MDE5412760.1"/>
    </source>
</evidence>
<accession>A0ABT5VBE6</accession>
<dbReference type="InterPro" id="IPR038091">
    <property type="entry name" value="UPF0302_N_sf"/>
</dbReference>
<reference evidence="2" key="1">
    <citation type="submission" date="2024-05" db="EMBL/GenBank/DDBJ databases">
        <title>Alkalihalobacillus sp. strain MEB203 novel alkaliphilic bacterium from Lonar Lake, India.</title>
        <authorList>
            <person name="Joshi A."/>
            <person name="Thite S."/>
            <person name="Mengade P."/>
        </authorList>
    </citation>
    <scope>NUCLEOTIDE SEQUENCE</scope>
    <source>
        <strain evidence="2">MEB 203</strain>
    </source>
</reference>
<dbReference type="Pfam" id="PF08858">
    <property type="entry name" value="IDEAL"/>
    <property type="match status" value="1"/>
</dbReference>
<dbReference type="RefSeq" id="WP_275117399.1">
    <property type="nucleotide sequence ID" value="NZ_JAOTPO010000003.1"/>
</dbReference>
<proteinExistence type="predicted"/>
<feature type="domain" description="IDEAL" evidence="1">
    <location>
        <begin position="140"/>
        <end position="176"/>
    </location>
</feature>
<keyword evidence="3" id="KW-1185">Reference proteome</keyword>
<sequence length="180" mass="21694">MSKWVSAHEKKAFLMWFIENHRLKKADARRLLEVLIKNFHILDHVHFTDELKTNRKTVVISSINSDEMGFKYYQSGRVYEEVAVAYNDITTNPTEPVYLLLHFYGKLNNQRYLHLIENKMIDNIRRYEYYEKVTKEAERVIGQSLHENKKEILLRQIDKALDEKDEELFQQLVKQLQNYN</sequence>
<dbReference type="SMART" id="SM00914">
    <property type="entry name" value="IDEAL"/>
    <property type="match status" value="1"/>
</dbReference>